<accession>A0A507E1S0</accession>
<dbReference type="Pfam" id="PF01529">
    <property type="entry name" value="DHHC"/>
    <property type="match status" value="1"/>
</dbReference>
<keyword evidence="4" id="KW-0677">Repeat</keyword>
<keyword evidence="6 11" id="KW-0040">ANK repeat</keyword>
<evidence type="ECO:0000256" key="1">
    <source>
        <dbReference type="ARBA" id="ARBA00004141"/>
    </source>
</evidence>
<evidence type="ECO:0000256" key="10">
    <source>
        <dbReference type="ARBA" id="ARBA00048048"/>
    </source>
</evidence>
<keyword evidence="9" id="KW-0449">Lipoprotein</keyword>
<evidence type="ECO:0000256" key="8">
    <source>
        <dbReference type="ARBA" id="ARBA00023139"/>
    </source>
</evidence>
<feature type="region of interest" description="Disordered" evidence="13">
    <location>
        <begin position="55"/>
        <end position="75"/>
    </location>
</feature>
<dbReference type="PANTHER" id="PTHR24161">
    <property type="entry name" value="ANK_REP_REGION DOMAIN-CONTAINING PROTEIN-RELATED"/>
    <property type="match status" value="1"/>
</dbReference>
<dbReference type="InterPro" id="IPR036770">
    <property type="entry name" value="Ankyrin_rpt-contain_sf"/>
</dbReference>
<evidence type="ECO:0000256" key="6">
    <source>
        <dbReference type="ARBA" id="ARBA00023043"/>
    </source>
</evidence>
<evidence type="ECO:0000259" key="14">
    <source>
        <dbReference type="Pfam" id="PF01529"/>
    </source>
</evidence>
<feature type="transmembrane region" description="Helical" evidence="12">
    <location>
        <begin position="591"/>
        <end position="609"/>
    </location>
</feature>
<dbReference type="EC" id="2.3.1.225" evidence="12"/>
<name>A0A507E1S0_9FUNG</name>
<feature type="transmembrane region" description="Helical" evidence="12">
    <location>
        <begin position="466"/>
        <end position="486"/>
    </location>
</feature>
<dbReference type="InterPro" id="IPR002110">
    <property type="entry name" value="Ankyrin_rpt"/>
</dbReference>
<dbReference type="PROSITE" id="PS50297">
    <property type="entry name" value="ANK_REP_REGION"/>
    <property type="match status" value="3"/>
</dbReference>
<feature type="transmembrane region" description="Helical" evidence="12">
    <location>
        <begin position="385"/>
        <end position="402"/>
    </location>
</feature>
<proteinExistence type="inferred from homology"/>
<feature type="repeat" description="ANK" evidence="11">
    <location>
        <begin position="239"/>
        <end position="271"/>
    </location>
</feature>
<keyword evidence="12" id="KW-0012">Acyltransferase</keyword>
<dbReference type="GO" id="GO:0016020">
    <property type="term" value="C:membrane"/>
    <property type="evidence" value="ECO:0007669"/>
    <property type="project" value="UniProtKB-SubCell"/>
</dbReference>
<comment type="caution">
    <text evidence="15">The sequence shown here is derived from an EMBL/GenBank/DDBJ whole genome shotgun (WGS) entry which is preliminary data.</text>
</comment>
<keyword evidence="16" id="KW-1185">Reference proteome</keyword>
<evidence type="ECO:0000256" key="5">
    <source>
        <dbReference type="ARBA" id="ARBA00022989"/>
    </source>
</evidence>
<dbReference type="PROSITE" id="PS50088">
    <property type="entry name" value="ANK_REPEAT"/>
    <property type="match status" value="4"/>
</dbReference>
<evidence type="ECO:0000256" key="2">
    <source>
        <dbReference type="ARBA" id="ARBA00010104"/>
    </source>
</evidence>
<keyword evidence="12" id="KW-0808">Transferase</keyword>
<feature type="domain" description="Palmitoyltransferase DHHC" evidence="14">
    <location>
        <begin position="583"/>
        <end position="683"/>
    </location>
</feature>
<evidence type="ECO:0000256" key="12">
    <source>
        <dbReference type="RuleBase" id="RU079119"/>
    </source>
</evidence>
<dbReference type="PANTHER" id="PTHR24161:SF85">
    <property type="entry name" value="PALMITOYLTRANSFERASE HIP14"/>
    <property type="match status" value="1"/>
</dbReference>
<dbReference type="AlphaFoldDB" id="A0A507E1S0"/>
<keyword evidence="5 12" id="KW-1133">Transmembrane helix</keyword>
<evidence type="ECO:0000256" key="7">
    <source>
        <dbReference type="ARBA" id="ARBA00023136"/>
    </source>
</evidence>
<evidence type="ECO:0000256" key="3">
    <source>
        <dbReference type="ARBA" id="ARBA00022692"/>
    </source>
</evidence>
<feature type="repeat" description="ANK" evidence="11">
    <location>
        <begin position="272"/>
        <end position="305"/>
    </location>
</feature>
<comment type="similarity">
    <text evidence="2">Belongs to the DHHC palmitoyltransferase family. AKR/ZDHHC17 subfamily.</text>
</comment>
<dbReference type="SUPFAM" id="SSF48403">
    <property type="entry name" value="Ankyrin repeat"/>
    <property type="match status" value="1"/>
</dbReference>
<dbReference type="Proteomes" id="UP000318582">
    <property type="component" value="Unassembled WGS sequence"/>
</dbReference>
<dbReference type="Pfam" id="PF00023">
    <property type="entry name" value="Ank"/>
    <property type="match status" value="1"/>
</dbReference>
<dbReference type="EMBL" id="QEAQ01000043">
    <property type="protein sequence ID" value="TPX58029.1"/>
    <property type="molecule type" value="Genomic_DNA"/>
</dbReference>
<dbReference type="InterPro" id="IPR001594">
    <property type="entry name" value="Palmitoyltrfase_DHHC"/>
</dbReference>
<gene>
    <name evidence="15" type="ORF">PhCBS80983_g03427</name>
</gene>
<reference evidence="15 16" key="1">
    <citation type="journal article" date="2019" name="Sci. Rep.">
        <title>Comparative genomics of chytrid fungi reveal insights into the obligate biotrophic and pathogenic lifestyle of Synchytrium endobioticum.</title>
        <authorList>
            <person name="van de Vossenberg B.T.L.H."/>
            <person name="Warris S."/>
            <person name="Nguyen H.D.T."/>
            <person name="van Gent-Pelzer M.P.E."/>
            <person name="Joly D.L."/>
            <person name="van de Geest H.C."/>
            <person name="Bonants P.J.M."/>
            <person name="Smith D.S."/>
            <person name="Levesque C.A."/>
            <person name="van der Lee T.A.J."/>
        </authorList>
    </citation>
    <scope>NUCLEOTIDE SEQUENCE [LARGE SCALE GENOMIC DNA]</scope>
    <source>
        <strain evidence="15 16">CBS 809.83</strain>
    </source>
</reference>
<feature type="repeat" description="ANK" evidence="11">
    <location>
        <begin position="145"/>
        <end position="177"/>
    </location>
</feature>
<keyword evidence="7 12" id="KW-0472">Membrane</keyword>
<sequence length="747" mass="82661">MLADDDREPLLQNLTSTLTHAASVVGSTVTAVASAEPPEAEGGRSKGWASLWKGGRHGHGHDHSHAGHGCRKDETGNLPEVVEAARINREQTRTIRGEEMTDFKDILNDGPPELDLFQAAQQGLLSRIRELLEDGRTRPTDVDTEKCTALHWAAINNHIAVAEYLIEKGAELDAIGGELQATPLHWAARFAFCVPDKDVQYNCGLDINAIPVSASRSGHIQMVYVLSKAGANPALKDNQGYNALHLAAHAGHALMAVYLIASGMDIDSPDGMARTALMWSAYQGNSYDTIIELVRSGANVDLTDSTGYTALHWAVISNHMDVAKDLLKLGVRTDIKDPEGKTPGDWATERGQSVQYQDLLRRTGRAGTGGHEGGLPFDKVTTNRIIYIAPFVIVFFSLYAAATLPFYFSIPTICFMAWMVHAQLIVRYLMAGEPNLVKTPFLTAIPQATLFYVFAVWVKMVPYTGYLYPEHIFFLGFFSVCIYSLYKSVSSDPGYIPVKSVEDRKLPQGESWMLAPTALPAAFRNLCEANTVEFVTAVSSSLTSKSTMAPQYSIVNPRLHQKEDGMLIPGSLVVIVHGHTIAVIGALNHRYFMLFTGSLCLGAWMFFNIDMSYLNSQFDNPLPPTRTACTLPVETICKYFAYDGFAFVTGLWTMFNSTWCFFLFLTQAWQIGAGYTTNESANWHRFNYLVEPSDWNRPAWNRRMKNVFNRGLWGNCNEFWGQPPADPCGTNKDGKFGKEESAGPAKW</sequence>
<evidence type="ECO:0000256" key="9">
    <source>
        <dbReference type="ARBA" id="ARBA00023288"/>
    </source>
</evidence>
<feature type="repeat" description="ANK" evidence="11">
    <location>
        <begin position="306"/>
        <end position="338"/>
    </location>
</feature>
<feature type="transmembrane region" description="Helical" evidence="12">
    <location>
        <begin position="408"/>
        <end position="429"/>
    </location>
</feature>
<protein>
    <recommendedName>
        <fullName evidence="12">Palmitoyltransferase</fullName>
        <ecNumber evidence="12">2.3.1.225</ecNumber>
    </recommendedName>
</protein>
<dbReference type="Pfam" id="PF12796">
    <property type="entry name" value="Ank_2"/>
    <property type="match status" value="2"/>
</dbReference>
<evidence type="ECO:0000256" key="13">
    <source>
        <dbReference type="SAM" id="MobiDB-lite"/>
    </source>
</evidence>
<keyword evidence="8" id="KW-0564">Palmitate</keyword>
<comment type="catalytic activity">
    <reaction evidence="10 12">
        <text>L-cysteinyl-[protein] + hexadecanoyl-CoA = S-hexadecanoyl-L-cysteinyl-[protein] + CoA</text>
        <dbReference type="Rhea" id="RHEA:36683"/>
        <dbReference type="Rhea" id="RHEA-COMP:10131"/>
        <dbReference type="Rhea" id="RHEA-COMP:11032"/>
        <dbReference type="ChEBI" id="CHEBI:29950"/>
        <dbReference type="ChEBI" id="CHEBI:57287"/>
        <dbReference type="ChEBI" id="CHEBI:57379"/>
        <dbReference type="ChEBI" id="CHEBI:74151"/>
        <dbReference type="EC" id="2.3.1.225"/>
    </reaction>
</comment>
<organism evidence="15 16">
    <name type="scientific">Powellomyces hirtus</name>
    <dbReference type="NCBI Taxonomy" id="109895"/>
    <lineage>
        <taxon>Eukaryota</taxon>
        <taxon>Fungi</taxon>
        <taxon>Fungi incertae sedis</taxon>
        <taxon>Chytridiomycota</taxon>
        <taxon>Chytridiomycota incertae sedis</taxon>
        <taxon>Chytridiomycetes</taxon>
        <taxon>Spizellomycetales</taxon>
        <taxon>Powellomycetaceae</taxon>
        <taxon>Powellomyces</taxon>
    </lineage>
</organism>
<evidence type="ECO:0000256" key="11">
    <source>
        <dbReference type="PROSITE-ProRule" id="PRU00023"/>
    </source>
</evidence>
<comment type="subcellular location">
    <subcellularLocation>
        <location evidence="1">Membrane</location>
        <topology evidence="1">Multi-pass membrane protein</topology>
    </subcellularLocation>
</comment>
<dbReference type="GO" id="GO:0019706">
    <property type="term" value="F:protein-cysteine S-palmitoyltransferase activity"/>
    <property type="evidence" value="ECO:0007669"/>
    <property type="project" value="UniProtKB-EC"/>
</dbReference>
<dbReference type="STRING" id="109895.A0A507E1S0"/>
<feature type="compositionally biased region" description="Basic and acidic residues" evidence="13">
    <location>
        <begin position="61"/>
        <end position="75"/>
    </location>
</feature>
<dbReference type="SMART" id="SM00248">
    <property type="entry name" value="ANK"/>
    <property type="match status" value="5"/>
</dbReference>
<comment type="domain">
    <text evidence="12">The DHHC domain is required for palmitoyltransferase activity.</text>
</comment>
<evidence type="ECO:0000313" key="16">
    <source>
        <dbReference type="Proteomes" id="UP000318582"/>
    </source>
</evidence>
<evidence type="ECO:0000256" key="4">
    <source>
        <dbReference type="ARBA" id="ARBA00022737"/>
    </source>
</evidence>
<evidence type="ECO:0000313" key="15">
    <source>
        <dbReference type="EMBL" id="TPX58029.1"/>
    </source>
</evidence>
<dbReference type="Gene3D" id="1.25.40.20">
    <property type="entry name" value="Ankyrin repeat-containing domain"/>
    <property type="match status" value="1"/>
</dbReference>
<feature type="transmembrane region" description="Helical" evidence="12">
    <location>
        <begin position="441"/>
        <end position="460"/>
    </location>
</feature>
<feature type="transmembrane region" description="Helical" evidence="12">
    <location>
        <begin position="566"/>
        <end position="585"/>
    </location>
</feature>
<keyword evidence="3 12" id="KW-0812">Transmembrane</keyword>